<dbReference type="Gene3D" id="3.20.20.80">
    <property type="entry name" value="Glycosidases"/>
    <property type="match status" value="1"/>
</dbReference>
<dbReference type="SUPFAM" id="SSF51445">
    <property type="entry name" value="(Trans)glycosidases"/>
    <property type="match status" value="1"/>
</dbReference>
<feature type="domain" description="GH18" evidence="1">
    <location>
        <begin position="4"/>
        <end position="67"/>
    </location>
</feature>
<protein>
    <submittedName>
        <fullName evidence="2">CAZy families GH18 protein</fullName>
    </submittedName>
</protein>
<proteinExistence type="predicted"/>
<sequence>MIYVAVWTNITGHHANLYAYPQENGALSANQAVKQLLSHHVPANKVVVGAAAYSRDWYTFDEPIHNPLLEKLLTQMELILRTTMT</sequence>
<dbReference type="GO" id="GO:0005975">
    <property type="term" value="P:carbohydrate metabolic process"/>
    <property type="evidence" value="ECO:0007669"/>
    <property type="project" value="InterPro"/>
</dbReference>
<accession>A0A060CJP2</accession>
<dbReference type="EMBL" id="KF125667">
    <property type="protein sequence ID" value="AIA92996.1"/>
    <property type="molecule type" value="Genomic_DNA"/>
</dbReference>
<evidence type="ECO:0000313" key="2">
    <source>
        <dbReference type="EMBL" id="AIA92996.1"/>
    </source>
</evidence>
<evidence type="ECO:0000259" key="1">
    <source>
        <dbReference type="Pfam" id="PF00704"/>
    </source>
</evidence>
<name>A0A060CJP2_9ACTN</name>
<organism evidence="2">
    <name type="scientific">uncultured Thermobifida sp</name>
    <dbReference type="NCBI Taxonomy" id="671178"/>
    <lineage>
        <taxon>Bacteria</taxon>
        <taxon>Bacillati</taxon>
        <taxon>Actinomycetota</taxon>
        <taxon>Actinomycetes</taxon>
        <taxon>Streptosporangiales</taxon>
        <taxon>Nocardiopsidaceae</taxon>
        <taxon>Thermobifida</taxon>
        <taxon>environmental samples</taxon>
    </lineage>
</organism>
<dbReference type="Pfam" id="PF00704">
    <property type="entry name" value="Glyco_hydro_18"/>
    <property type="match status" value="1"/>
</dbReference>
<dbReference type="InterPro" id="IPR001223">
    <property type="entry name" value="Glyco_hydro18_cat"/>
</dbReference>
<dbReference type="InterPro" id="IPR017853">
    <property type="entry name" value="GH"/>
</dbReference>
<reference evidence="2" key="1">
    <citation type="journal article" date="2013" name="Environ. Microbiol.">
        <title>Seasonally variable intestinal metagenomes of the red palm weevil (Rhynchophorus ferrugineus).</title>
        <authorList>
            <person name="Jia S."/>
            <person name="Zhang X."/>
            <person name="Zhang G."/>
            <person name="Yin A."/>
            <person name="Zhang S."/>
            <person name="Li F."/>
            <person name="Wang L."/>
            <person name="Zhao D."/>
            <person name="Yun Q."/>
            <person name="Tala"/>
            <person name="Wang J."/>
            <person name="Sun G."/>
            <person name="Baabdullah M."/>
            <person name="Yu X."/>
            <person name="Hu S."/>
            <person name="Al-Mssallem I.S."/>
            <person name="Yu J."/>
        </authorList>
    </citation>
    <scope>NUCLEOTIDE SEQUENCE</scope>
</reference>
<dbReference type="AlphaFoldDB" id="A0A060CJP2"/>